<evidence type="ECO:0000259" key="1">
    <source>
        <dbReference type="Pfam" id="PF17919"/>
    </source>
</evidence>
<keyword evidence="3" id="KW-1185">Reference proteome</keyword>
<dbReference type="InterPro" id="IPR043128">
    <property type="entry name" value="Rev_trsase/Diguanyl_cyclase"/>
</dbReference>
<dbReference type="Proteomes" id="UP001231189">
    <property type="component" value="Unassembled WGS sequence"/>
</dbReference>
<accession>A0AAD8RQ28</accession>
<dbReference type="Gene3D" id="3.30.70.270">
    <property type="match status" value="1"/>
</dbReference>
<dbReference type="AlphaFoldDB" id="A0AAD8RQ28"/>
<dbReference type="InterPro" id="IPR041577">
    <property type="entry name" value="RT_RNaseH_2"/>
</dbReference>
<dbReference type="PANTHER" id="PTHR35046:SF9">
    <property type="entry name" value="RNA-DIRECTED DNA POLYMERASE"/>
    <property type="match status" value="1"/>
</dbReference>
<name>A0AAD8RQ28_LOLMU</name>
<organism evidence="2 3">
    <name type="scientific">Lolium multiflorum</name>
    <name type="common">Italian ryegrass</name>
    <name type="synonym">Lolium perenne subsp. multiflorum</name>
    <dbReference type="NCBI Taxonomy" id="4521"/>
    <lineage>
        <taxon>Eukaryota</taxon>
        <taxon>Viridiplantae</taxon>
        <taxon>Streptophyta</taxon>
        <taxon>Embryophyta</taxon>
        <taxon>Tracheophyta</taxon>
        <taxon>Spermatophyta</taxon>
        <taxon>Magnoliopsida</taxon>
        <taxon>Liliopsida</taxon>
        <taxon>Poales</taxon>
        <taxon>Poaceae</taxon>
        <taxon>BOP clade</taxon>
        <taxon>Pooideae</taxon>
        <taxon>Poodae</taxon>
        <taxon>Poeae</taxon>
        <taxon>Poeae Chloroplast Group 2 (Poeae type)</taxon>
        <taxon>Loliodinae</taxon>
        <taxon>Loliinae</taxon>
        <taxon>Lolium</taxon>
    </lineage>
</organism>
<dbReference type="Gene3D" id="1.10.340.70">
    <property type="match status" value="1"/>
</dbReference>
<dbReference type="Pfam" id="PF17919">
    <property type="entry name" value="RT_RNaseH_2"/>
    <property type="match status" value="1"/>
</dbReference>
<sequence>MNVGQVRNFYDLAGFYRRFVPNFSTIVVPLNELTKKGVAFEWGVAQDHAFDELKRLLTSAQLLALPDFNKQFEIECDASGIGIGGVLMQEDRPIAYFSEKLFGAKLNYPIYDKELYALIRVLEKSHAGGLMGHFGSEKTLLMLADHFYWPKMRRDVDMKRTPDAEELLAKISKNHDDWSTPEPTPTPILKKRGMIELNDEDMREAKKSLMEKGIKSEDVKNLPPIEDLCKIIPPSSTIEYMKDIISNKRKILNEEISTMLANYSFNGKVPKKLETQKMKMDNYNFGEVFEEETTSTGRPSRASTRIRRSYNEDVIAPSFEPEEDNGAPNASPFPCYNFLSNAGLLDDFLTLSFKFNNKHFHPTVAFRIYGNPVTMKLKDFCAALDIAPVGTARKIEDNPKALLELYREITNDDCRTIQRGKIRNIQLPAIKYFAYYLATSILECYLLMGMRGKSSCPKSICSVAPWSRSKEEVDEQLKIQGFHQQHDSEDAEPSYDYTVTYPVASSITYLEPGRSLSYYGDTTSWGPWE</sequence>
<protein>
    <recommendedName>
        <fullName evidence="1">Reverse transcriptase/retrotransposon-derived protein RNase H-like domain-containing protein</fullName>
    </recommendedName>
</protein>
<dbReference type="PANTHER" id="PTHR35046">
    <property type="entry name" value="ZINC KNUCKLE (CCHC-TYPE) FAMILY PROTEIN"/>
    <property type="match status" value="1"/>
</dbReference>
<gene>
    <name evidence="2" type="ORF">QYE76_004103</name>
</gene>
<dbReference type="EMBL" id="JAUUTY010000005">
    <property type="protein sequence ID" value="KAK1629788.1"/>
    <property type="molecule type" value="Genomic_DNA"/>
</dbReference>
<comment type="caution">
    <text evidence="2">The sequence shown here is derived from an EMBL/GenBank/DDBJ whole genome shotgun (WGS) entry which is preliminary data.</text>
</comment>
<dbReference type="SUPFAM" id="SSF56672">
    <property type="entry name" value="DNA/RNA polymerases"/>
    <property type="match status" value="1"/>
</dbReference>
<evidence type="ECO:0000313" key="2">
    <source>
        <dbReference type="EMBL" id="KAK1629788.1"/>
    </source>
</evidence>
<feature type="domain" description="Reverse transcriptase/retrotransposon-derived protein RNase H-like" evidence="1">
    <location>
        <begin position="42"/>
        <end position="126"/>
    </location>
</feature>
<dbReference type="FunFam" id="3.30.70.270:FF:000020">
    <property type="entry name" value="Transposon Tf2-6 polyprotein-like Protein"/>
    <property type="match status" value="1"/>
</dbReference>
<dbReference type="InterPro" id="IPR043502">
    <property type="entry name" value="DNA/RNA_pol_sf"/>
</dbReference>
<proteinExistence type="predicted"/>
<reference evidence="2" key="1">
    <citation type="submission" date="2023-07" db="EMBL/GenBank/DDBJ databases">
        <title>A chromosome-level genome assembly of Lolium multiflorum.</title>
        <authorList>
            <person name="Chen Y."/>
            <person name="Copetti D."/>
            <person name="Kolliker R."/>
            <person name="Studer B."/>
        </authorList>
    </citation>
    <scope>NUCLEOTIDE SEQUENCE</scope>
    <source>
        <strain evidence="2">02402/16</strain>
        <tissue evidence="2">Leaf</tissue>
    </source>
</reference>
<evidence type="ECO:0000313" key="3">
    <source>
        <dbReference type="Proteomes" id="UP001231189"/>
    </source>
</evidence>